<dbReference type="InterPro" id="IPR011009">
    <property type="entry name" value="Kinase-like_dom_sf"/>
</dbReference>
<dbReference type="InterPro" id="IPR000719">
    <property type="entry name" value="Prot_kinase_dom"/>
</dbReference>
<accession>A0A6G0X6A3</accession>
<evidence type="ECO:0000259" key="1">
    <source>
        <dbReference type="PROSITE" id="PS50011"/>
    </source>
</evidence>
<evidence type="ECO:0000313" key="3">
    <source>
        <dbReference type="Proteomes" id="UP000481153"/>
    </source>
</evidence>
<dbReference type="EMBL" id="VJMJ01000095">
    <property type="protein sequence ID" value="KAF0735531.1"/>
    <property type="molecule type" value="Genomic_DNA"/>
</dbReference>
<sequence length="189" mass="21291">MRIKHLKLIYATMKQAGVPNVDTLIGEGSNYVLLSPVGDCLSKDKKKDPENETELLQALESVLEALVVLHSIGWMHRDIRWPNVLKQVNSSKWFLIDFDDSSKSPRENCPHEHLSRLEHPAEVFEITGLHTTSVDIWGVGYLILSCKCSLSETLVDLGERLVDSVPNERPTAVELLETIRNYKRGVSST</sequence>
<evidence type="ECO:0000313" key="2">
    <source>
        <dbReference type="EMBL" id="KAF0735531.1"/>
    </source>
</evidence>
<dbReference type="SUPFAM" id="SSF56112">
    <property type="entry name" value="Protein kinase-like (PK-like)"/>
    <property type="match status" value="1"/>
</dbReference>
<proteinExistence type="predicted"/>
<protein>
    <recommendedName>
        <fullName evidence="1">Protein kinase domain-containing protein</fullName>
    </recommendedName>
</protein>
<dbReference type="GO" id="GO:0005524">
    <property type="term" value="F:ATP binding"/>
    <property type="evidence" value="ECO:0007669"/>
    <property type="project" value="InterPro"/>
</dbReference>
<dbReference type="Pfam" id="PF00069">
    <property type="entry name" value="Pkinase"/>
    <property type="match status" value="1"/>
</dbReference>
<keyword evidence="3" id="KW-1185">Reference proteome</keyword>
<organism evidence="2 3">
    <name type="scientific">Aphanomyces euteiches</name>
    <dbReference type="NCBI Taxonomy" id="100861"/>
    <lineage>
        <taxon>Eukaryota</taxon>
        <taxon>Sar</taxon>
        <taxon>Stramenopiles</taxon>
        <taxon>Oomycota</taxon>
        <taxon>Saprolegniomycetes</taxon>
        <taxon>Saprolegniales</taxon>
        <taxon>Verrucalvaceae</taxon>
        <taxon>Aphanomyces</taxon>
    </lineage>
</organism>
<dbReference type="GO" id="GO:0004672">
    <property type="term" value="F:protein kinase activity"/>
    <property type="evidence" value="ECO:0007669"/>
    <property type="project" value="InterPro"/>
</dbReference>
<dbReference type="PROSITE" id="PS50011">
    <property type="entry name" value="PROTEIN_KINASE_DOM"/>
    <property type="match status" value="1"/>
</dbReference>
<dbReference type="AlphaFoldDB" id="A0A6G0X6A3"/>
<comment type="caution">
    <text evidence="2">The sequence shown here is derived from an EMBL/GenBank/DDBJ whole genome shotgun (WGS) entry which is preliminary data.</text>
</comment>
<gene>
    <name evidence="2" type="ORF">Ae201684_008011</name>
</gene>
<dbReference type="Gene3D" id="1.10.510.10">
    <property type="entry name" value="Transferase(Phosphotransferase) domain 1"/>
    <property type="match status" value="1"/>
</dbReference>
<dbReference type="VEuPathDB" id="FungiDB:AeMF1_021196"/>
<reference evidence="2 3" key="1">
    <citation type="submission" date="2019-07" db="EMBL/GenBank/DDBJ databases">
        <title>Genomics analysis of Aphanomyces spp. identifies a new class of oomycete effector associated with host adaptation.</title>
        <authorList>
            <person name="Gaulin E."/>
        </authorList>
    </citation>
    <scope>NUCLEOTIDE SEQUENCE [LARGE SCALE GENOMIC DNA]</scope>
    <source>
        <strain evidence="2 3">ATCC 201684</strain>
    </source>
</reference>
<name>A0A6G0X6A3_9STRA</name>
<dbReference type="Proteomes" id="UP000481153">
    <property type="component" value="Unassembled WGS sequence"/>
</dbReference>
<feature type="domain" description="Protein kinase" evidence="1">
    <location>
        <begin position="1"/>
        <end position="189"/>
    </location>
</feature>